<dbReference type="AlphaFoldDB" id="A0AAW0CN51"/>
<name>A0AAW0CN51_9AGAR</name>
<keyword evidence="2" id="KW-0732">Signal</keyword>
<accession>A0AAW0CN51</accession>
<dbReference type="CDD" id="cd12087">
    <property type="entry name" value="TM_EGFR-like"/>
    <property type="match status" value="1"/>
</dbReference>
<evidence type="ECO:0000313" key="3">
    <source>
        <dbReference type="EMBL" id="KAK7040478.1"/>
    </source>
</evidence>
<feature type="signal peptide" evidence="2">
    <location>
        <begin position="1"/>
        <end position="19"/>
    </location>
</feature>
<evidence type="ECO:0000256" key="1">
    <source>
        <dbReference type="SAM" id="Phobius"/>
    </source>
</evidence>
<reference evidence="3 4" key="1">
    <citation type="journal article" date="2024" name="J Genomics">
        <title>Draft genome sequencing and assembly of Favolaschia claudopus CIRM-BRFM 2984 isolated from oak limbs.</title>
        <authorList>
            <person name="Navarro D."/>
            <person name="Drula E."/>
            <person name="Chaduli D."/>
            <person name="Cazenave R."/>
            <person name="Ahrendt S."/>
            <person name="Wang J."/>
            <person name="Lipzen A."/>
            <person name="Daum C."/>
            <person name="Barry K."/>
            <person name="Grigoriev I.V."/>
            <person name="Favel A."/>
            <person name="Rosso M.N."/>
            <person name="Martin F."/>
        </authorList>
    </citation>
    <scope>NUCLEOTIDE SEQUENCE [LARGE SCALE GENOMIC DNA]</scope>
    <source>
        <strain evidence="3 4">CIRM-BRFM 2984</strain>
    </source>
</reference>
<proteinExistence type="predicted"/>
<feature type="transmembrane region" description="Helical" evidence="1">
    <location>
        <begin position="157"/>
        <end position="180"/>
    </location>
</feature>
<comment type="caution">
    <text evidence="3">The sequence shown here is derived from an EMBL/GenBank/DDBJ whole genome shotgun (WGS) entry which is preliminary data.</text>
</comment>
<dbReference type="Proteomes" id="UP001362999">
    <property type="component" value="Unassembled WGS sequence"/>
</dbReference>
<dbReference type="EMBL" id="JAWWNJ010000015">
    <property type="protein sequence ID" value="KAK7040478.1"/>
    <property type="molecule type" value="Genomic_DNA"/>
</dbReference>
<gene>
    <name evidence="3" type="ORF">R3P38DRAFT_2894548</name>
</gene>
<feature type="chain" id="PRO_5043676351" evidence="2">
    <location>
        <begin position="20"/>
        <end position="214"/>
    </location>
</feature>
<keyword evidence="1" id="KW-0812">Transmembrane</keyword>
<protein>
    <submittedName>
        <fullName evidence="3">Uncharacterized protein</fullName>
    </submittedName>
</protein>
<evidence type="ECO:0000256" key="2">
    <source>
        <dbReference type="SAM" id="SignalP"/>
    </source>
</evidence>
<keyword evidence="4" id="KW-1185">Reference proteome</keyword>
<evidence type="ECO:0000313" key="4">
    <source>
        <dbReference type="Proteomes" id="UP001362999"/>
    </source>
</evidence>
<keyword evidence="1" id="KW-0472">Membrane</keyword>
<keyword evidence="1" id="KW-1133">Transmembrane helix</keyword>
<sequence>MRSSGCLGALALSCVAVQAMLTNFTLDDTAPSIVYTEAPILRCSPDDGECSPDFTSQLFNGTSTMTDGTIVIPFTGSAMFVYLSTLGDCIFNLDGTDVFEFSRPNSTHSDDILLAWANTSMADAPHILRISPKLEDWFIQLDYVIYSHNVPTFRRGAIIGGTVVGALAAAVLLSIGAFWLKRRVRQKRVATRGIPLGDNWVDKPSLRVSRDEEK</sequence>
<organism evidence="3 4">
    <name type="scientific">Favolaschia claudopus</name>
    <dbReference type="NCBI Taxonomy" id="2862362"/>
    <lineage>
        <taxon>Eukaryota</taxon>
        <taxon>Fungi</taxon>
        <taxon>Dikarya</taxon>
        <taxon>Basidiomycota</taxon>
        <taxon>Agaricomycotina</taxon>
        <taxon>Agaricomycetes</taxon>
        <taxon>Agaricomycetidae</taxon>
        <taxon>Agaricales</taxon>
        <taxon>Marasmiineae</taxon>
        <taxon>Mycenaceae</taxon>
        <taxon>Favolaschia</taxon>
    </lineage>
</organism>